<dbReference type="Pfam" id="PF01798">
    <property type="entry name" value="Nop"/>
    <property type="match status" value="1"/>
</dbReference>
<reference evidence="6 7" key="1">
    <citation type="journal article" date="2013" name="Curr. Biol.">
        <title>The Genome of the Foraminiferan Reticulomyxa filosa.</title>
        <authorList>
            <person name="Glockner G."/>
            <person name="Hulsmann N."/>
            <person name="Schleicher M."/>
            <person name="Noegel A.A."/>
            <person name="Eichinger L."/>
            <person name="Gallinger C."/>
            <person name="Pawlowski J."/>
            <person name="Sierra R."/>
            <person name="Euteneuer U."/>
            <person name="Pillet L."/>
            <person name="Moustafa A."/>
            <person name="Platzer M."/>
            <person name="Groth M."/>
            <person name="Szafranski K."/>
            <person name="Schliwa M."/>
        </authorList>
    </citation>
    <scope>NUCLEOTIDE SEQUENCE [LARGE SCALE GENOMIC DNA]</scope>
</reference>
<dbReference type="InterPro" id="IPR036070">
    <property type="entry name" value="Nop_dom_sf"/>
</dbReference>
<dbReference type="InterPro" id="IPR027105">
    <property type="entry name" value="Prp31"/>
</dbReference>
<dbReference type="Proteomes" id="UP000023152">
    <property type="component" value="Unassembled WGS sequence"/>
</dbReference>
<accession>X6MR52</accession>
<dbReference type="SUPFAM" id="SSF89124">
    <property type="entry name" value="Nop domain"/>
    <property type="match status" value="1"/>
</dbReference>
<keyword evidence="2" id="KW-0539">Nucleus</keyword>
<dbReference type="GO" id="GO:0071011">
    <property type="term" value="C:precatalytic spliceosome"/>
    <property type="evidence" value="ECO:0007669"/>
    <property type="project" value="TreeGrafter"/>
</dbReference>
<gene>
    <name evidence="6" type="ORF">RFI_20871</name>
</gene>
<evidence type="ECO:0000256" key="3">
    <source>
        <dbReference type="ARBA" id="ARBA00023274"/>
    </source>
</evidence>
<dbReference type="AlphaFoldDB" id="X6MR52"/>
<keyword evidence="7" id="KW-1185">Reference proteome</keyword>
<dbReference type="GO" id="GO:0005687">
    <property type="term" value="C:U4 snRNP"/>
    <property type="evidence" value="ECO:0007669"/>
    <property type="project" value="TreeGrafter"/>
</dbReference>
<evidence type="ECO:0000256" key="1">
    <source>
        <dbReference type="ARBA" id="ARBA00004123"/>
    </source>
</evidence>
<dbReference type="GO" id="GO:0046540">
    <property type="term" value="C:U4/U6 x U5 tri-snRNP complex"/>
    <property type="evidence" value="ECO:0007669"/>
    <property type="project" value="InterPro"/>
</dbReference>
<dbReference type="Pfam" id="PF09785">
    <property type="entry name" value="Prp31_C"/>
    <property type="match status" value="1"/>
</dbReference>
<proteinExistence type="predicted"/>
<dbReference type="InterPro" id="IPR042239">
    <property type="entry name" value="Nop_C"/>
</dbReference>
<keyword evidence="3" id="KW-0687">Ribonucleoprotein</keyword>
<dbReference type="InterPro" id="IPR002687">
    <property type="entry name" value="Nop_dom"/>
</dbReference>
<evidence type="ECO:0000256" key="2">
    <source>
        <dbReference type="ARBA" id="ARBA00023242"/>
    </source>
</evidence>
<feature type="region of interest" description="Disordered" evidence="4">
    <location>
        <begin position="186"/>
        <end position="221"/>
    </location>
</feature>
<feature type="compositionally biased region" description="Pro residues" evidence="4">
    <location>
        <begin position="189"/>
        <end position="202"/>
    </location>
</feature>
<sequence length="338" mass="37792">MNELPLNTILSNPSVAMMVRITATTTSGKQLQPTDMERALRAADVMLELEENKEKILRFIASRMKVIASNTSALVGSEIAAKLLALTGSIQKLSQIPSCNIQVLGALKRNAQAGFLINNVPEHFGIIGQCELVRNCPWEMRQKALRLVAAKISLCARVDAHKPPGTFNATVGEKLHKECFQKIEKWQEPAPPKPPRPLPVPDNKPKKKEEENVTETQRMQNRLSFNRAEEEVIDGNGEIIGLGMLGSSADVGGRLRAIQPQSTQSKLHKWNKRQVLRQKRLRMKAEKAGTVSGLHTSILFTPVQGIELSNPELATSNRDKYDRRHKYFDDDDMFSKKD</sequence>
<feature type="region of interest" description="Disordered" evidence="4">
    <location>
        <begin position="316"/>
        <end position="338"/>
    </location>
</feature>
<comment type="subcellular location">
    <subcellularLocation>
        <location evidence="1">Nucleus</location>
    </subcellularLocation>
</comment>
<dbReference type="Gene3D" id="1.10.246.90">
    <property type="entry name" value="Nop domain"/>
    <property type="match status" value="1"/>
</dbReference>
<dbReference type="Gene3D" id="1.10.287.4070">
    <property type="match status" value="1"/>
</dbReference>
<dbReference type="InterPro" id="IPR019175">
    <property type="entry name" value="Prp31_C"/>
</dbReference>
<evidence type="ECO:0000259" key="5">
    <source>
        <dbReference type="PROSITE" id="PS51358"/>
    </source>
</evidence>
<dbReference type="PANTHER" id="PTHR13904:SF0">
    <property type="entry name" value="U4_U6 SMALL NUCLEAR RIBONUCLEOPROTEIN PRP31"/>
    <property type="match status" value="1"/>
</dbReference>
<dbReference type="EMBL" id="ASPP01018222">
    <property type="protein sequence ID" value="ETO16468.1"/>
    <property type="molecule type" value="Genomic_DNA"/>
</dbReference>
<organism evidence="6 7">
    <name type="scientific">Reticulomyxa filosa</name>
    <dbReference type="NCBI Taxonomy" id="46433"/>
    <lineage>
        <taxon>Eukaryota</taxon>
        <taxon>Sar</taxon>
        <taxon>Rhizaria</taxon>
        <taxon>Retaria</taxon>
        <taxon>Foraminifera</taxon>
        <taxon>Monothalamids</taxon>
        <taxon>Reticulomyxidae</taxon>
        <taxon>Reticulomyxa</taxon>
    </lineage>
</organism>
<protein>
    <submittedName>
        <fullName evidence="6">Pre-mRNA-splicing factor</fullName>
    </submittedName>
</protein>
<dbReference type="PROSITE" id="PS51358">
    <property type="entry name" value="NOP"/>
    <property type="match status" value="1"/>
</dbReference>
<feature type="domain" description="Nop" evidence="5">
    <location>
        <begin position="67"/>
        <end position="188"/>
    </location>
</feature>
<comment type="caution">
    <text evidence="6">The sequence shown here is derived from an EMBL/GenBank/DDBJ whole genome shotgun (WGS) entry which is preliminary data.</text>
</comment>
<dbReference type="PANTHER" id="PTHR13904">
    <property type="entry name" value="PRE-MRNA SPLICING FACTOR PRP31"/>
    <property type="match status" value="1"/>
</dbReference>
<name>X6MR52_RETFI</name>
<evidence type="ECO:0000313" key="6">
    <source>
        <dbReference type="EMBL" id="ETO16468.1"/>
    </source>
</evidence>
<evidence type="ECO:0000313" key="7">
    <source>
        <dbReference type="Proteomes" id="UP000023152"/>
    </source>
</evidence>
<evidence type="ECO:0000256" key="4">
    <source>
        <dbReference type="SAM" id="MobiDB-lite"/>
    </source>
</evidence>
<dbReference type="GO" id="GO:0000244">
    <property type="term" value="P:spliceosomal tri-snRNP complex assembly"/>
    <property type="evidence" value="ECO:0007669"/>
    <property type="project" value="InterPro"/>
</dbReference>
<dbReference type="OrthoDB" id="4771285at2759"/>